<evidence type="ECO:0008006" key="4">
    <source>
        <dbReference type="Google" id="ProtNLM"/>
    </source>
</evidence>
<dbReference type="RefSeq" id="YP_009214296.1">
    <property type="nucleotide sequence ID" value="NC_028960.2"/>
</dbReference>
<keyword evidence="1" id="KW-1133">Transmembrane helix</keyword>
<proteinExistence type="predicted"/>
<gene>
    <name evidence="2" type="primary">24</name>
    <name evidence="2" type="ORF">SEA_THEIA_24</name>
</gene>
<evidence type="ECO:0000256" key="1">
    <source>
        <dbReference type="SAM" id="Phobius"/>
    </source>
</evidence>
<feature type="transmembrane region" description="Helical" evidence="1">
    <location>
        <begin position="71"/>
        <end position="93"/>
    </location>
</feature>
<evidence type="ECO:0000313" key="2">
    <source>
        <dbReference type="EMBL" id="ALH46876.1"/>
    </source>
</evidence>
<keyword evidence="3" id="KW-1185">Reference proteome</keyword>
<dbReference type="GeneID" id="26640610"/>
<reference evidence="2" key="1">
    <citation type="submission" date="2018-02" db="EMBL/GenBank/DDBJ databases">
        <authorList>
            <person name="Karuturi S."/>
            <person name="Chitta P."/>
            <person name="Kapyur S.N."/>
            <person name="Kettlewell J.M."/>
            <person name="Anderson J."/>
            <person name="Padolina J."/>
            <person name="Johnson A."/>
            <person name="Serrano M.G."/>
            <person name="Buck G."/>
            <person name="Lee V."/>
            <person name="Wang Y."/>
            <person name="Carvalho R."/>
            <person name="Voegtly L."/>
            <person name="Shi R."/>
            <person name="Duckworth R."/>
            <person name="Loviza R."/>
            <person name="Walstead R."/>
            <person name="Shah Z."/>
            <person name="Kiflezghi M."/>
            <person name="Wade K."/>
            <person name="Hughes L.E."/>
            <person name="Bradley K.W."/>
            <person name="Asai D.J."/>
            <person name="Bowman C.A."/>
            <person name="Russell D.A."/>
            <person name="Pope W.H."/>
            <person name="Jacobs-Sera D."/>
            <person name="Hendrix R.W."/>
            <person name="Hatfull G.F."/>
        </authorList>
    </citation>
    <scope>NUCLEOTIDE SEQUENCE</scope>
</reference>
<dbReference type="OrthoDB" id="18797at10239"/>
<dbReference type="KEGG" id="vg:26640610"/>
<dbReference type="EMBL" id="KT438501">
    <property type="protein sequence ID" value="ALH46876.1"/>
    <property type="molecule type" value="Genomic_DNA"/>
</dbReference>
<dbReference type="Proteomes" id="UP000201432">
    <property type="component" value="Segment"/>
</dbReference>
<organism evidence="2 3">
    <name type="scientific">Mycobacterium phage Theia</name>
    <dbReference type="NCBI Taxonomy" id="1718172"/>
    <lineage>
        <taxon>Viruses</taxon>
        <taxon>Duplodnaviria</taxon>
        <taxon>Heunggongvirae</taxon>
        <taxon>Uroviricota</taxon>
        <taxon>Caudoviricetes</taxon>
        <taxon>Benedictvirus</taxon>
        <taxon>Benedictvirus theia</taxon>
    </lineage>
</organism>
<keyword evidence="1" id="KW-0812">Transmembrane</keyword>
<name>A0A0N9SKR9_9CAUD</name>
<keyword evidence="1" id="KW-0472">Membrane</keyword>
<sequence>MSDTDAPTVPLDAEEIKQAVAPWTRHLGWDANGDGEIDEIEEMVPEPLVLRSLIVAVVGLAGAVLGKELDVSWIDQAIAAYAVGAPMVLAFWARRHVSPVKK</sequence>
<protein>
    <recommendedName>
        <fullName evidence="4">Minor tail protein</fullName>
    </recommendedName>
</protein>
<accession>A0A0N9SKR9</accession>
<evidence type="ECO:0000313" key="3">
    <source>
        <dbReference type="Proteomes" id="UP000201432"/>
    </source>
</evidence>